<dbReference type="CDD" id="cd10787">
    <property type="entry name" value="LamB_YcsF_like"/>
    <property type="match status" value="1"/>
</dbReference>
<dbReference type="NCBIfam" id="NF003814">
    <property type="entry name" value="PRK05406.1-3"/>
    <property type="match status" value="1"/>
</dbReference>
<dbReference type="SUPFAM" id="SSF88713">
    <property type="entry name" value="Glycoside hydrolase/deacetylase"/>
    <property type="match status" value="1"/>
</dbReference>
<dbReference type="Gene3D" id="3.20.20.370">
    <property type="entry name" value="Glycoside hydrolase/deacetylase"/>
    <property type="match status" value="1"/>
</dbReference>
<keyword evidence="3" id="KW-1185">Reference proteome</keyword>
<dbReference type="EMBL" id="PDOD01000006">
    <property type="protein sequence ID" value="PYZ91631.1"/>
    <property type="molecule type" value="Genomic_DNA"/>
</dbReference>
<dbReference type="HAMAP" id="MF_00691">
    <property type="entry name" value="PxpA"/>
    <property type="match status" value="1"/>
</dbReference>
<gene>
    <name evidence="1" type="primary">pxpA</name>
    <name evidence="2" type="ORF">CR194_18535</name>
</gene>
<name>A0A323T5D7_9BACI</name>
<dbReference type="InterPro" id="IPR011330">
    <property type="entry name" value="Glyco_hydro/deAcase_b/a-brl"/>
</dbReference>
<accession>A0A323T5D7</accession>
<dbReference type="PANTHER" id="PTHR30292:SF0">
    <property type="entry name" value="5-OXOPROLINASE SUBUNIT A"/>
    <property type="match status" value="1"/>
</dbReference>
<dbReference type="PANTHER" id="PTHR30292">
    <property type="entry name" value="UNCHARACTERIZED PROTEIN YBGL-RELATED"/>
    <property type="match status" value="1"/>
</dbReference>
<dbReference type="GO" id="GO:0005524">
    <property type="term" value="F:ATP binding"/>
    <property type="evidence" value="ECO:0007669"/>
    <property type="project" value="UniProtKB-UniRule"/>
</dbReference>
<dbReference type="AlphaFoldDB" id="A0A323T5D7"/>
<keyword evidence="1" id="KW-0547">Nucleotide-binding</keyword>
<keyword evidence="1" id="KW-0378">Hydrolase</keyword>
<dbReference type="OrthoDB" id="9773478at2"/>
<dbReference type="InterPro" id="IPR005501">
    <property type="entry name" value="LamB/YcsF/PxpA-like"/>
</dbReference>
<reference evidence="2 3" key="1">
    <citation type="submission" date="2017-10" db="EMBL/GenBank/DDBJ databases">
        <title>Bacillus sp. nov., a halophilic bacterium isolated from a Keqin Lake.</title>
        <authorList>
            <person name="Wang H."/>
        </authorList>
    </citation>
    <scope>NUCLEOTIDE SEQUENCE [LARGE SCALE GENOMIC DNA]</scope>
    <source>
        <strain evidence="2 3">KQ-12</strain>
    </source>
</reference>
<evidence type="ECO:0000313" key="3">
    <source>
        <dbReference type="Proteomes" id="UP000248214"/>
    </source>
</evidence>
<evidence type="ECO:0000313" key="2">
    <source>
        <dbReference type="EMBL" id="PYZ91631.1"/>
    </source>
</evidence>
<dbReference type="RefSeq" id="WP_110611863.1">
    <property type="nucleotide sequence ID" value="NZ_PDOD01000006.1"/>
</dbReference>
<proteinExistence type="inferred from homology"/>
<comment type="function">
    <text evidence="1">Catalyzes the cleavage of 5-oxoproline to form L-glutamate coupled to the hydrolysis of ATP to ADP and inorganic phosphate.</text>
</comment>
<evidence type="ECO:0000256" key="1">
    <source>
        <dbReference type="HAMAP-Rule" id="MF_00691"/>
    </source>
</evidence>
<dbReference type="GO" id="GO:0005975">
    <property type="term" value="P:carbohydrate metabolic process"/>
    <property type="evidence" value="ECO:0007669"/>
    <property type="project" value="InterPro"/>
</dbReference>
<sequence length="256" mass="27744">MKEITIDLNSDIGESFGLYTIGQDELVLDYITSANIACGYHAGDHNVMNHTVKMAIEKGVAIGAHPGLPDLIGFGRRKMEVTREDVYNMVIYQVSSLQGFVHIHGGKLNHVKPHGALFNMAAKDPVTAQAIASAVADVDPSLVLYGLAGSELIRAGRESGLTVAEEIFADRTYQPDGTLTPRTDQDAVIHDADKAKRRVLRMVTEGIVKAVDGTEIPINADTLCVHGDEQQALLFVQELKQMLLENGVSVKAVDRL</sequence>
<dbReference type="NCBIfam" id="NF003816">
    <property type="entry name" value="PRK05406.1-5"/>
    <property type="match status" value="1"/>
</dbReference>
<dbReference type="EC" id="3.5.2.9" evidence="1"/>
<comment type="subunit">
    <text evidence="1">Forms a complex composed of PxpA, PxpB and PxpC.</text>
</comment>
<dbReference type="GO" id="GO:0017168">
    <property type="term" value="F:5-oxoprolinase (ATP-hydrolyzing) activity"/>
    <property type="evidence" value="ECO:0007669"/>
    <property type="project" value="UniProtKB-UniRule"/>
</dbReference>
<dbReference type="Proteomes" id="UP000248214">
    <property type="component" value="Unassembled WGS sequence"/>
</dbReference>
<protein>
    <recommendedName>
        <fullName evidence="1">5-oxoprolinase subunit A</fullName>
        <shortName evidence="1">5-OPase subunit A</shortName>
        <ecNumber evidence="1">3.5.2.9</ecNumber>
    </recommendedName>
    <alternativeName>
        <fullName evidence="1">5-oxoprolinase (ATP-hydrolyzing) subunit A</fullName>
    </alternativeName>
</protein>
<dbReference type="Pfam" id="PF03746">
    <property type="entry name" value="LamB_YcsF"/>
    <property type="match status" value="1"/>
</dbReference>
<comment type="similarity">
    <text evidence="1">Belongs to the LamB/PxpA family.</text>
</comment>
<comment type="catalytic activity">
    <reaction evidence="1">
        <text>5-oxo-L-proline + ATP + 2 H2O = L-glutamate + ADP + phosphate + H(+)</text>
        <dbReference type="Rhea" id="RHEA:10348"/>
        <dbReference type="ChEBI" id="CHEBI:15377"/>
        <dbReference type="ChEBI" id="CHEBI:15378"/>
        <dbReference type="ChEBI" id="CHEBI:29985"/>
        <dbReference type="ChEBI" id="CHEBI:30616"/>
        <dbReference type="ChEBI" id="CHEBI:43474"/>
        <dbReference type="ChEBI" id="CHEBI:58402"/>
        <dbReference type="ChEBI" id="CHEBI:456216"/>
        <dbReference type="EC" id="3.5.2.9"/>
    </reaction>
</comment>
<comment type="caution">
    <text evidence="2">The sequence shown here is derived from an EMBL/GenBank/DDBJ whole genome shotgun (WGS) entry which is preliminary data.</text>
</comment>
<keyword evidence="1" id="KW-0067">ATP-binding</keyword>
<organism evidence="2 3">
    <name type="scientific">Salipaludibacillus keqinensis</name>
    <dbReference type="NCBI Taxonomy" id="2045207"/>
    <lineage>
        <taxon>Bacteria</taxon>
        <taxon>Bacillati</taxon>
        <taxon>Bacillota</taxon>
        <taxon>Bacilli</taxon>
        <taxon>Bacillales</taxon>
        <taxon>Bacillaceae</taxon>
    </lineage>
</organism>